<organism evidence="2 3">
    <name type="scientific">Drosophila kikkawai</name>
    <name type="common">Fruit fly</name>
    <dbReference type="NCBI Taxonomy" id="30033"/>
    <lineage>
        <taxon>Eukaryota</taxon>
        <taxon>Metazoa</taxon>
        <taxon>Ecdysozoa</taxon>
        <taxon>Arthropoda</taxon>
        <taxon>Hexapoda</taxon>
        <taxon>Insecta</taxon>
        <taxon>Pterygota</taxon>
        <taxon>Neoptera</taxon>
        <taxon>Endopterygota</taxon>
        <taxon>Diptera</taxon>
        <taxon>Brachycera</taxon>
        <taxon>Muscomorpha</taxon>
        <taxon>Ephydroidea</taxon>
        <taxon>Drosophilidae</taxon>
        <taxon>Drosophila</taxon>
        <taxon>Sophophora</taxon>
    </lineage>
</organism>
<protein>
    <submittedName>
        <fullName evidence="3">Uncharacterized protein</fullName>
    </submittedName>
</protein>
<keyword evidence="2" id="KW-1185">Reference proteome</keyword>
<evidence type="ECO:0000313" key="3">
    <source>
        <dbReference type="RefSeq" id="XP_070140508.1"/>
    </source>
</evidence>
<proteinExistence type="predicted"/>
<feature type="compositionally biased region" description="Basic and acidic residues" evidence="1">
    <location>
        <begin position="91"/>
        <end position="100"/>
    </location>
</feature>
<dbReference type="RefSeq" id="XP_070140508.1">
    <property type="nucleotide sequence ID" value="XM_070284407.1"/>
</dbReference>
<accession>A0ABM4GCR4</accession>
<feature type="region of interest" description="Disordered" evidence="1">
    <location>
        <begin position="15"/>
        <end position="36"/>
    </location>
</feature>
<reference evidence="2" key="1">
    <citation type="submission" date="2025-05" db="UniProtKB">
        <authorList>
            <consortium name="RefSeq"/>
        </authorList>
    </citation>
    <scope>NUCLEOTIDE SEQUENCE [LARGE SCALE GENOMIC DNA]</scope>
    <source>
        <strain evidence="2">14028-0561.14</strain>
    </source>
</reference>
<evidence type="ECO:0000256" key="1">
    <source>
        <dbReference type="SAM" id="MobiDB-lite"/>
    </source>
</evidence>
<evidence type="ECO:0000313" key="2">
    <source>
        <dbReference type="Proteomes" id="UP001652661"/>
    </source>
</evidence>
<feature type="compositionally biased region" description="Basic and acidic residues" evidence="1">
    <location>
        <begin position="73"/>
        <end position="84"/>
    </location>
</feature>
<gene>
    <name evidence="3" type="primary">LOC138928100</name>
</gene>
<name>A0ABM4GCR4_DROKI</name>
<dbReference type="GeneID" id="138928100"/>
<reference evidence="3" key="2">
    <citation type="submission" date="2025-08" db="UniProtKB">
        <authorList>
            <consortium name="RefSeq"/>
        </authorList>
    </citation>
    <scope>IDENTIFICATION</scope>
    <source>
        <strain evidence="3">14028-0561.14</strain>
        <tissue evidence="3">Whole fly</tissue>
    </source>
</reference>
<sequence length="125" mass="14284">MQILISFLFWPRNTKSPRTRPPLRATPSPPTDDANELQQKLKLKIKPKTQLKLKPKMKLVMCHLASCQELKAGAEGEKESVGKEDQDEEEQKWTKCHQTESKPLGTTSDIPTCLTFSSFIYLKLK</sequence>
<feature type="region of interest" description="Disordered" evidence="1">
    <location>
        <begin position="73"/>
        <end position="101"/>
    </location>
</feature>
<dbReference type="Proteomes" id="UP001652661">
    <property type="component" value="Chromosome 2R"/>
</dbReference>